<keyword evidence="2" id="KW-1185">Reference proteome</keyword>
<protein>
    <submittedName>
        <fullName evidence="1">Uncharacterized protein</fullName>
    </submittedName>
</protein>
<evidence type="ECO:0000313" key="2">
    <source>
        <dbReference type="Proteomes" id="UP001500459"/>
    </source>
</evidence>
<dbReference type="RefSeq" id="WP_344929302.1">
    <property type="nucleotide sequence ID" value="NZ_BAABCW010000016.1"/>
</dbReference>
<dbReference type="EMBL" id="BAABCW010000016">
    <property type="protein sequence ID" value="GAA3516305.1"/>
    <property type="molecule type" value="Genomic_DNA"/>
</dbReference>
<accession>A0ABP6UP67</accession>
<proteinExistence type="predicted"/>
<name>A0ABP6UP67_9FLAO</name>
<dbReference type="Proteomes" id="UP001500459">
    <property type="component" value="Unassembled WGS sequence"/>
</dbReference>
<sequence>MYILDPLYNNRLGSAFIIKNSYDDTIFNSKIQLLIGDIAVIMDVDEIKRLLITIRSAQKGCQNKNCNCQQSSKNIKCNTQHAEIIFKLNEEKLVFFEELILGILFHTAYEDLLSFNQID</sequence>
<evidence type="ECO:0000313" key="1">
    <source>
        <dbReference type="EMBL" id="GAA3516305.1"/>
    </source>
</evidence>
<comment type="caution">
    <text evidence="1">The sequence shown here is derived from an EMBL/GenBank/DDBJ whole genome shotgun (WGS) entry which is preliminary data.</text>
</comment>
<organism evidence="1 2">
    <name type="scientific">Aquimarina addita</name>
    <dbReference type="NCBI Taxonomy" id="870485"/>
    <lineage>
        <taxon>Bacteria</taxon>
        <taxon>Pseudomonadati</taxon>
        <taxon>Bacteroidota</taxon>
        <taxon>Flavobacteriia</taxon>
        <taxon>Flavobacteriales</taxon>
        <taxon>Flavobacteriaceae</taxon>
        <taxon>Aquimarina</taxon>
    </lineage>
</organism>
<gene>
    <name evidence="1" type="ORF">GCM10022393_32950</name>
</gene>
<reference evidence="2" key="1">
    <citation type="journal article" date="2019" name="Int. J. Syst. Evol. Microbiol.">
        <title>The Global Catalogue of Microorganisms (GCM) 10K type strain sequencing project: providing services to taxonomists for standard genome sequencing and annotation.</title>
        <authorList>
            <consortium name="The Broad Institute Genomics Platform"/>
            <consortium name="The Broad Institute Genome Sequencing Center for Infectious Disease"/>
            <person name="Wu L."/>
            <person name="Ma J."/>
        </authorList>
    </citation>
    <scope>NUCLEOTIDE SEQUENCE [LARGE SCALE GENOMIC DNA]</scope>
    <source>
        <strain evidence="2">JCM 17106</strain>
    </source>
</reference>